<dbReference type="AlphaFoldDB" id="A2E991"/>
<evidence type="ECO:0000313" key="2">
    <source>
        <dbReference type="EMBL" id="EAY10776.1"/>
    </source>
</evidence>
<dbReference type="KEGG" id="tva:4768713"/>
<feature type="compositionally biased region" description="Polar residues" evidence="1">
    <location>
        <begin position="12"/>
        <end position="22"/>
    </location>
</feature>
<dbReference type="RefSeq" id="XP_001322999.1">
    <property type="nucleotide sequence ID" value="XM_001322964.1"/>
</dbReference>
<dbReference type="EMBL" id="DS113332">
    <property type="protein sequence ID" value="EAY10776.1"/>
    <property type="molecule type" value="Genomic_DNA"/>
</dbReference>
<evidence type="ECO:0000313" key="3">
    <source>
        <dbReference type="Proteomes" id="UP000001542"/>
    </source>
</evidence>
<reference evidence="2" key="1">
    <citation type="submission" date="2006-10" db="EMBL/GenBank/DDBJ databases">
        <authorList>
            <person name="Amadeo P."/>
            <person name="Zhao Q."/>
            <person name="Wortman J."/>
            <person name="Fraser-Liggett C."/>
            <person name="Carlton J."/>
        </authorList>
    </citation>
    <scope>NUCLEOTIDE SEQUENCE</scope>
    <source>
        <strain evidence="2">G3</strain>
    </source>
</reference>
<proteinExistence type="predicted"/>
<gene>
    <name evidence="2" type="ORF">TVAG_121800</name>
</gene>
<keyword evidence="3" id="KW-1185">Reference proteome</keyword>
<protein>
    <submittedName>
        <fullName evidence="2">Uncharacterized protein</fullName>
    </submittedName>
</protein>
<evidence type="ECO:0000256" key="1">
    <source>
        <dbReference type="SAM" id="MobiDB-lite"/>
    </source>
</evidence>
<dbReference type="VEuPathDB" id="TrichDB:TVAGG3_0421430"/>
<dbReference type="Proteomes" id="UP000001542">
    <property type="component" value="Unassembled WGS sequence"/>
</dbReference>
<dbReference type="PANTHER" id="PTHR34828">
    <property type="entry name" value="TESTIS-EXPRESSED PROTEIN 45"/>
    <property type="match status" value="1"/>
</dbReference>
<dbReference type="OrthoDB" id="10531611at2759"/>
<reference evidence="2" key="2">
    <citation type="journal article" date="2007" name="Science">
        <title>Draft genome sequence of the sexually transmitted pathogen Trichomonas vaginalis.</title>
        <authorList>
            <person name="Carlton J.M."/>
            <person name="Hirt R.P."/>
            <person name="Silva J.C."/>
            <person name="Delcher A.L."/>
            <person name="Schatz M."/>
            <person name="Zhao Q."/>
            <person name="Wortman J.R."/>
            <person name="Bidwell S.L."/>
            <person name="Alsmark U.C.M."/>
            <person name="Besteiro S."/>
            <person name="Sicheritz-Ponten T."/>
            <person name="Noel C.J."/>
            <person name="Dacks J.B."/>
            <person name="Foster P.G."/>
            <person name="Simillion C."/>
            <person name="Van de Peer Y."/>
            <person name="Miranda-Saavedra D."/>
            <person name="Barton G.J."/>
            <person name="Westrop G.D."/>
            <person name="Mueller S."/>
            <person name="Dessi D."/>
            <person name="Fiori P.L."/>
            <person name="Ren Q."/>
            <person name="Paulsen I."/>
            <person name="Zhang H."/>
            <person name="Bastida-Corcuera F.D."/>
            <person name="Simoes-Barbosa A."/>
            <person name="Brown M.T."/>
            <person name="Hayes R.D."/>
            <person name="Mukherjee M."/>
            <person name="Okumura C.Y."/>
            <person name="Schneider R."/>
            <person name="Smith A.J."/>
            <person name="Vanacova S."/>
            <person name="Villalvazo M."/>
            <person name="Haas B.J."/>
            <person name="Pertea M."/>
            <person name="Feldblyum T.V."/>
            <person name="Utterback T.R."/>
            <person name="Shu C.L."/>
            <person name="Osoegawa K."/>
            <person name="de Jong P.J."/>
            <person name="Hrdy I."/>
            <person name="Horvathova L."/>
            <person name="Zubacova Z."/>
            <person name="Dolezal P."/>
            <person name="Malik S.B."/>
            <person name="Logsdon J.M. Jr."/>
            <person name="Henze K."/>
            <person name="Gupta A."/>
            <person name="Wang C.C."/>
            <person name="Dunne R.L."/>
            <person name="Upcroft J.A."/>
            <person name="Upcroft P."/>
            <person name="White O."/>
            <person name="Salzberg S.L."/>
            <person name="Tang P."/>
            <person name="Chiu C.-H."/>
            <person name="Lee Y.-S."/>
            <person name="Embley T.M."/>
            <person name="Coombs G.H."/>
            <person name="Mottram J.C."/>
            <person name="Tachezy J."/>
            <person name="Fraser-Liggett C.M."/>
            <person name="Johnson P.J."/>
        </authorList>
    </citation>
    <scope>NUCLEOTIDE SEQUENCE [LARGE SCALE GENOMIC DNA]</scope>
    <source>
        <strain evidence="2">G3</strain>
    </source>
</reference>
<accession>A2E991</accession>
<dbReference type="InParanoid" id="A2E991"/>
<feature type="region of interest" description="Disordered" evidence="1">
    <location>
        <begin position="1"/>
        <end position="22"/>
    </location>
</feature>
<name>A2E991_TRIV3</name>
<dbReference type="VEuPathDB" id="TrichDB:TVAG_121800"/>
<organism evidence="2 3">
    <name type="scientific">Trichomonas vaginalis (strain ATCC PRA-98 / G3)</name>
    <dbReference type="NCBI Taxonomy" id="412133"/>
    <lineage>
        <taxon>Eukaryota</taxon>
        <taxon>Metamonada</taxon>
        <taxon>Parabasalia</taxon>
        <taxon>Trichomonadida</taxon>
        <taxon>Trichomonadidae</taxon>
        <taxon>Trichomonas</taxon>
    </lineage>
</organism>
<dbReference type="InterPro" id="IPR028001">
    <property type="entry name" value="SAXO5"/>
</dbReference>
<dbReference type="PANTHER" id="PTHR34828:SF1">
    <property type="entry name" value="TESTIS-EXPRESSED PROTEIN 45"/>
    <property type="match status" value="1"/>
</dbReference>
<sequence length="485" mass="55107">MNEEPVFPKIYTGNSNRDSIQTGGVPNTWETTYHSYIKPQEGQIEPQYVDTVALQKTHWQGNGESSDMLSETKAKYIQYPIQKKDQIQTRQNLMSTNYADDNRLPMETRESLNRYKVASSLGVSKPTISHQQLAASHIDLKQAGNDDWTTTTGSAYQYHQPDPAKPALADLRSGNGAREAMDNQGAFQVYVSEAHDNYRKFNIPPSQNNNQDLRKTSIRVGGEKVTYETTNKHDFKKISIDPSELESQKISTAQLQRSQFEVGNRSYPTEKSSYQETFKQYPDAQPPKPVEKSAFVSHHDYRNCNETFKSSSQDAYVPLNGKPSRPFNMNLNQSHVKLGENSVHETTSLYNETFKPQSSTIQNTHVDPAEARAFHTRHHANVTTIVGIETNKTINQTSYVPHPESRPREPIRNDFNSNPICMANQSTIQMQSTMKSDFKAPQPTAPNQAVNNRLQNSHLHLGGMNTEWKTTQSDYFQYKTFRKGD</sequence>